<evidence type="ECO:0000256" key="6">
    <source>
        <dbReference type="SAM" id="MobiDB-lite"/>
    </source>
</evidence>
<keyword evidence="4 5" id="KW-0539">Nucleus</keyword>
<dbReference type="STRING" id="1220162.K1WE34"/>
<dbReference type="InterPro" id="IPR007023">
    <property type="entry name" value="Ribosom_reg"/>
</dbReference>
<reference evidence="7 8" key="1">
    <citation type="journal article" date="2012" name="Eukaryot. Cell">
        <title>Genome sequence of the Trichosporon asahii environmental strain CBS 8904.</title>
        <authorList>
            <person name="Yang R.Y."/>
            <person name="Li H.T."/>
            <person name="Zhu H."/>
            <person name="Zhou G.P."/>
            <person name="Wang M."/>
            <person name="Wang L."/>
        </authorList>
    </citation>
    <scope>NUCLEOTIDE SEQUENCE [LARGE SCALE GENOMIC DNA]</scope>
    <source>
        <strain evidence="7 8">CBS 8904</strain>
    </source>
</reference>
<dbReference type="GO" id="GO:0005634">
    <property type="term" value="C:nucleus"/>
    <property type="evidence" value="ECO:0007669"/>
    <property type="project" value="UniProtKB-SubCell"/>
</dbReference>
<dbReference type="HOGENOM" id="CLU_065163_1_0_1"/>
<name>K1WE34_TRIAC</name>
<accession>K1WE34</accession>
<dbReference type="eggNOG" id="KOG1765">
    <property type="taxonomic scope" value="Eukaryota"/>
</dbReference>
<comment type="subcellular location">
    <subcellularLocation>
        <location evidence="1 5">Nucleus</location>
    </subcellularLocation>
</comment>
<dbReference type="AlphaFoldDB" id="K1WE34"/>
<dbReference type="Pfam" id="PF04939">
    <property type="entry name" value="RRS1"/>
    <property type="match status" value="1"/>
</dbReference>
<feature type="region of interest" description="Disordered" evidence="6">
    <location>
        <begin position="328"/>
        <end position="368"/>
    </location>
</feature>
<comment type="function">
    <text evidence="5">Involved in ribosomal large subunit assembly.</text>
</comment>
<evidence type="ECO:0000256" key="4">
    <source>
        <dbReference type="ARBA" id="ARBA00023242"/>
    </source>
</evidence>
<feature type="region of interest" description="Disordered" evidence="6">
    <location>
        <begin position="244"/>
        <end position="264"/>
    </location>
</feature>
<dbReference type="GO" id="GO:0042254">
    <property type="term" value="P:ribosome biogenesis"/>
    <property type="evidence" value="ECO:0007669"/>
    <property type="project" value="UniProtKB-KW"/>
</dbReference>
<evidence type="ECO:0000256" key="1">
    <source>
        <dbReference type="ARBA" id="ARBA00004123"/>
    </source>
</evidence>
<dbReference type="InParanoid" id="K1WE34"/>
<proteinExistence type="inferred from homology"/>
<evidence type="ECO:0000256" key="5">
    <source>
        <dbReference type="RuleBase" id="RU364132"/>
    </source>
</evidence>
<evidence type="ECO:0000256" key="2">
    <source>
        <dbReference type="ARBA" id="ARBA00010077"/>
    </source>
</evidence>
<evidence type="ECO:0000256" key="3">
    <source>
        <dbReference type="ARBA" id="ARBA00022517"/>
    </source>
</evidence>
<feature type="compositionally biased region" description="Basic and acidic residues" evidence="6">
    <location>
        <begin position="351"/>
        <end position="361"/>
    </location>
</feature>
<protein>
    <recommendedName>
        <fullName evidence="5">Ribosome biogenesis regulatory protein</fullName>
    </recommendedName>
</protein>
<evidence type="ECO:0000313" key="8">
    <source>
        <dbReference type="Proteomes" id="UP000006757"/>
    </source>
</evidence>
<dbReference type="EMBL" id="AMBO01000358">
    <property type="protein sequence ID" value="EKC99878.1"/>
    <property type="molecule type" value="Genomic_DNA"/>
</dbReference>
<keyword evidence="3 5" id="KW-0690">Ribosome biogenesis</keyword>
<comment type="caution">
    <text evidence="7">The sequence shown here is derived from an EMBL/GenBank/DDBJ whole genome shotgun (WGS) entry which is preliminary data.</text>
</comment>
<gene>
    <name evidence="7" type="ORF">A1Q2_05843</name>
</gene>
<dbReference type="OMA" id="ACDKNRI"/>
<dbReference type="OrthoDB" id="28455at2759"/>
<keyword evidence="8" id="KW-1185">Reference proteome</keyword>
<comment type="similarity">
    <text evidence="2 5">Belongs to the RRS1 family.</text>
</comment>
<evidence type="ECO:0000313" key="7">
    <source>
        <dbReference type="EMBL" id="EKC99878.1"/>
    </source>
</evidence>
<dbReference type="Proteomes" id="UP000006757">
    <property type="component" value="Unassembled WGS sequence"/>
</dbReference>
<sequence length="368" mass="40767">MATSGLVEVATQIFKEGALAAVRLQVYIQASIMDVSQQLADYAASKTTQVLERPTPIEVDSGLLAAFDTVPIDEEEYESNREAHILALTLTSTQTLVSDLFNLPTTMSENGPIAQLPEPITLLPREKPLPKPKPLTKWERYAKAKGISHVKKDKKVWDEEKQEWVNRWGRDGKNREGEDQWLHEVKGGEGEFGLYQLGDVGCKLTADPTVDPRANLRADRKARIAKNEKQRLRNLADAQAHISALDKKPSTATTSAEKSTARQIRKAELDRSMLISKTATASMGKFDKKIEGEPKVKGVKRKFESNVGDFSSEKESYQTLLGKLGVAERKKAPKKGGEGADGGVNVRKALRHEGRKAERSNSIKKRKA</sequence>
<organism evidence="7 8">
    <name type="scientific">Trichosporon asahii var. asahii (strain CBS 8904)</name>
    <name type="common">Yeast</name>
    <dbReference type="NCBI Taxonomy" id="1220162"/>
    <lineage>
        <taxon>Eukaryota</taxon>
        <taxon>Fungi</taxon>
        <taxon>Dikarya</taxon>
        <taxon>Basidiomycota</taxon>
        <taxon>Agaricomycotina</taxon>
        <taxon>Tremellomycetes</taxon>
        <taxon>Trichosporonales</taxon>
        <taxon>Trichosporonaceae</taxon>
        <taxon>Trichosporon</taxon>
    </lineage>
</organism>
<feature type="compositionally biased region" description="Basic and acidic residues" evidence="6">
    <location>
        <begin position="328"/>
        <end position="338"/>
    </location>
</feature>